<feature type="domain" description="Alpha-ketoglutarate-dependent dioxygenase AlkB-like" evidence="3">
    <location>
        <begin position="68"/>
        <end position="145"/>
    </location>
</feature>
<dbReference type="Proteomes" id="UP000838756">
    <property type="component" value="Unassembled WGS sequence"/>
</dbReference>
<reference evidence="4" key="1">
    <citation type="submission" date="2022-03" db="EMBL/GenBank/DDBJ databases">
        <authorList>
            <person name="Lindestad O."/>
        </authorList>
    </citation>
    <scope>NUCLEOTIDE SEQUENCE</scope>
</reference>
<dbReference type="GO" id="GO:0051747">
    <property type="term" value="F:cytosine C-5 DNA demethylase activity"/>
    <property type="evidence" value="ECO:0007669"/>
    <property type="project" value="TreeGrafter"/>
</dbReference>
<feature type="binding site" evidence="2">
    <location>
        <position position="119"/>
    </location>
    <ligand>
        <name>2-oxoglutarate</name>
        <dbReference type="ChEBI" id="CHEBI:16810"/>
    </ligand>
</feature>
<dbReference type="Pfam" id="PF13532">
    <property type="entry name" value="2OG-FeII_Oxy_2"/>
    <property type="match status" value="1"/>
</dbReference>
<evidence type="ECO:0000259" key="3">
    <source>
        <dbReference type="Pfam" id="PF13532"/>
    </source>
</evidence>
<feature type="binding site" evidence="2">
    <location>
        <position position="117"/>
    </location>
    <ligand>
        <name>2-oxoglutarate</name>
        <dbReference type="ChEBI" id="CHEBI:16810"/>
    </ligand>
</feature>
<dbReference type="InterPro" id="IPR032852">
    <property type="entry name" value="ALKBH2"/>
</dbReference>
<keyword evidence="5" id="KW-1185">Reference proteome</keyword>
<dbReference type="PANTHER" id="PTHR31573">
    <property type="entry name" value="ALPHA-KETOGLUTARATE-DEPENDENT DIOXYGENASE ALKB HOMOLOG 2"/>
    <property type="match status" value="1"/>
</dbReference>
<proteinExistence type="predicted"/>
<evidence type="ECO:0000313" key="5">
    <source>
        <dbReference type="Proteomes" id="UP000838756"/>
    </source>
</evidence>
<protein>
    <submittedName>
        <fullName evidence="4">Jg5384 protein</fullName>
    </submittedName>
</protein>
<accession>A0A8S4RNH0</accession>
<dbReference type="AlphaFoldDB" id="A0A8S4RNH0"/>
<comment type="cofactor">
    <cofactor evidence="1">
        <name>Fe(2+)</name>
        <dbReference type="ChEBI" id="CHEBI:29033"/>
    </cofactor>
</comment>
<comment type="caution">
    <text evidence="4">The sequence shown here is derived from an EMBL/GenBank/DDBJ whole genome shotgun (WGS) entry which is preliminary data.</text>
</comment>
<dbReference type="GO" id="GO:0006307">
    <property type="term" value="P:DNA alkylation repair"/>
    <property type="evidence" value="ECO:0007669"/>
    <property type="project" value="TreeGrafter"/>
</dbReference>
<organism evidence="4 5">
    <name type="scientific">Pararge aegeria aegeria</name>
    <dbReference type="NCBI Taxonomy" id="348720"/>
    <lineage>
        <taxon>Eukaryota</taxon>
        <taxon>Metazoa</taxon>
        <taxon>Ecdysozoa</taxon>
        <taxon>Arthropoda</taxon>
        <taxon>Hexapoda</taxon>
        <taxon>Insecta</taxon>
        <taxon>Pterygota</taxon>
        <taxon>Neoptera</taxon>
        <taxon>Endopterygota</taxon>
        <taxon>Lepidoptera</taxon>
        <taxon>Glossata</taxon>
        <taxon>Ditrysia</taxon>
        <taxon>Papilionoidea</taxon>
        <taxon>Nymphalidae</taxon>
        <taxon>Satyrinae</taxon>
        <taxon>Satyrini</taxon>
        <taxon>Parargina</taxon>
        <taxon>Pararge</taxon>
    </lineage>
</organism>
<dbReference type="GO" id="GO:0035516">
    <property type="term" value="F:broad specificity oxidative DNA demethylase activity"/>
    <property type="evidence" value="ECO:0007669"/>
    <property type="project" value="TreeGrafter"/>
</dbReference>
<name>A0A8S4RNH0_9NEOP</name>
<sequence length="145" mass="16531">MSQKILDIDLKSVTWKSTRKEGLNIEYSVPIPRTIADAVLQELEETITYFTGDLAKIKVFGKVYSLPRQQVAYGDPGITYRYSGTTVPALPWPQSVLSLRDFLFKLKGIKYDFVLINRYKNGSDHMGEHRDNEPDLDLTMPIASM</sequence>
<feature type="binding site" evidence="2">
    <location>
        <begin position="80"/>
        <end position="82"/>
    </location>
    <ligand>
        <name>substrate</name>
    </ligand>
</feature>
<dbReference type="GO" id="GO:0008198">
    <property type="term" value="F:ferrous iron binding"/>
    <property type="evidence" value="ECO:0007669"/>
    <property type="project" value="TreeGrafter"/>
</dbReference>
<dbReference type="OrthoDB" id="445341at2759"/>
<evidence type="ECO:0000256" key="2">
    <source>
        <dbReference type="PIRSR" id="PIRSR632852-1"/>
    </source>
</evidence>
<dbReference type="PANTHER" id="PTHR31573:SF1">
    <property type="entry name" value="DNA OXIDATIVE DEMETHYLASE ALKBH2"/>
    <property type="match status" value="1"/>
</dbReference>
<dbReference type="SUPFAM" id="SSF51197">
    <property type="entry name" value="Clavaminate synthase-like"/>
    <property type="match status" value="1"/>
</dbReference>
<dbReference type="Gene3D" id="2.60.120.590">
    <property type="entry name" value="Alpha-ketoglutarate-dependent dioxygenase AlkB-like"/>
    <property type="match status" value="1"/>
</dbReference>
<dbReference type="InterPro" id="IPR027450">
    <property type="entry name" value="AlkB-like"/>
</dbReference>
<evidence type="ECO:0000256" key="1">
    <source>
        <dbReference type="ARBA" id="ARBA00001954"/>
    </source>
</evidence>
<feature type="binding site" evidence="2">
    <location>
        <position position="129"/>
    </location>
    <ligand>
        <name>2-oxoglutarate</name>
        <dbReference type="ChEBI" id="CHEBI:16810"/>
    </ligand>
</feature>
<dbReference type="EMBL" id="CAKXAJ010025372">
    <property type="protein sequence ID" value="CAH2238638.1"/>
    <property type="molecule type" value="Genomic_DNA"/>
</dbReference>
<gene>
    <name evidence="4" type="primary">jg5384</name>
    <name evidence="4" type="ORF">PAEG_LOCUS15701</name>
</gene>
<feature type="binding site" evidence="2">
    <location>
        <begin position="60"/>
        <end position="62"/>
    </location>
    <ligand>
        <name>substrate</name>
    </ligand>
</feature>
<dbReference type="InterPro" id="IPR037151">
    <property type="entry name" value="AlkB-like_sf"/>
</dbReference>
<evidence type="ECO:0000313" key="4">
    <source>
        <dbReference type="EMBL" id="CAH2238638.1"/>
    </source>
</evidence>